<accession>A0AAE4FU70</accession>
<comment type="caution">
    <text evidence="4">The sequence shown here is derived from an EMBL/GenBank/DDBJ whole genome shotgun (WGS) entry which is preliminary data.</text>
</comment>
<reference evidence="5" key="1">
    <citation type="submission" date="2023-07" db="EMBL/GenBank/DDBJ databases">
        <authorList>
            <person name="Luz R."/>
            <person name="Cordeiro R."/>
            <person name="Fonseca A."/>
            <person name="Goncalves V."/>
        </authorList>
    </citation>
    <scope>NUCLEOTIDE SEQUENCE [LARGE SCALE GENOMIC DNA]</scope>
    <source>
        <strain evidence="5">BACA0444</strain>
    </source>
</reference>
<dbReference type="EMBL" id="JAVMIP010000012">
    <property type="protein sequence ID" value="MDS3861474.1"/>
    <property type="molecule type" value="Genomic_DNA"/>
</dbReference>
<dbReference type="GO" id="GO:0016787">
    <property type="term" value="F:hydrolase activity"/>
    <property type="evidence" value="ECO:0007669"/>
    <property type="project" value="UniProtKB-KW"/>
</dbReference>
<dbReference type="PANTHER" id="PTHR10655">
    <property type="entry name" value="LYSOPHOSPHOLIPASE-RELATED"/>
    <property type="match status" value="1"/>
</dbReference>
<gene>
    <name evidence="4" type="ORF">RIF25_11720</name>
</gene>
<dbReference type="Gene3D" id="3.40.50.1820">
    <property type="entry name" value="alpha/beta hydrolase"/>
    <property type="match status" value="1"/>
</dbReference>
<dbReference type="InterPro" id="IPR029058">
    <property type="entry name" value="AB_hydrolase_fold"/>
</dbReference>
<feature type="domain" description="Phospholipase/carboxylesterase/thioesterase" evidence="3">
    <location>
        <begin position="17"/>
        <end position="195"/>
    </location>
</feature>
<dbReference type="InterPro" id="IPR003140">
    <property type="entry name" value="PLipase/COase/thioEstase"/>
</dbReference>
<proteinExistence type="inferred from homology"/>
<evidence type="ECO:0000259" key="3">
    <source>
        <dbReference type="Pfam" id="PF02230"/>
    </source>
</evidence>
<dbReference type="SUPFAM" id="SSF53474">
    <property type="entry name" value="alpha/beta-Hydrolases"/>
    <property type="match status" value="1"/>
</dbReference>
<protein>
    <submittedName>
        <fullName evidence="4">Alpha/beta hydrolase</fullName>
    </submittedName>
</protein>
<organism evidence="4 5">
    <name type="scientific">Pseudocalidococcus azoricus BACA0444</name>
    <dbReference type="NCBI Taxonomy" id="2918990"/>
    <lineage>
        <taxon>Bacteria</taxon>
        <taxon>Bacillati</taxon>
        <taxon>Cyanobacteriota</taxon>
        <taxon>Cyanophyceae</taxon>
        <taxon>Acaryochloridales</taxon>
        <taxon>Thermosynechococcaceae</taxon>
        <taxon>Pseudocalidococcus</taxon>
        <taxon>Pseudocalidococcus azoricus</taxon>
    </lineage>
</organism>
<dbReference type="Pfam" id="PF02230">
    <property type="entry name" value="Abhydrolase_2"/>
    <property type="match status" value="1"/>
</dbReference>
<dbReference type="AlphaFoldDB" id="A0AAE4FU70"/>
<dbReference type="Proteomes" id="UP001268256">
    <property type="component" value="Unassembled WGS sequence"/>
</dbReference>
<evidence type="ECO:0000256" key="1">
    <source>
        <dbReference type="ARBA" id="ARBA00006499"/>
    </source>
</evidence>
<dbReference type="PANTHER" id="PTHR10655:SF17">
    <property type="entry name" value="LYSOPHOSPHOLIPASE-LIKE PROTEIN 1"/>
    <property type="match status" value="1"/>
</dbReference>
<evidence type="ECO:0000313" key="4">
    <source>
        <dbReference type="EMBL" id="MDS3861474.1"/>
    </source>
</evidence>
<evidence type="ECO:0000313" key="5">
    <source>
        <dbReference type="Proteomes" id="UP001268256"/>
    </source>
</evidence>
<dbReference type="InterPro" id="IPR050565">
    <property type="entry name" value="LYPA1-2/EST-like"/>
</dbReference>
<dbReference type="RefSeq" id="WP_322878716.1">
    <property type="nucleotide sequence ID" value="NZ_JAVMIP010000012.1"/>
</dbReference>
<keyword evidence="5" id="KW-1185">Reference proteome</keyword>
<comment type="similarity">
    <text evidence="1">Belongs to the AB hydrolase superfamily. AB hydrolase 2 family.</text>
</comment>
<evidence type="ECO:0000256" key="2">
    <source>
        <dbReference type="ARBA" id="ARBA00022801"/>
    </source>
</evidence>
<name>A0AAE4FU70_9CYAN</name>
<sequence>MALLFQAYPTPPLTTPAGWLILLHGWGANGQDLLSLAPILGLAGWQIYCLEAPFPHPQVPGGYMWYDLTDFEHKPGLETSRAALSDWLTTTPLDLSRTVLAGFSQGGAMTLEVGLGLPLAGLVVLSGYLHPQLALPITAPPILMIHGQADLVVPVNIAQASYQELQQAQIAVNYQELKMGHEINLAAMESVRDFILSLPLAKA</sequence>
<keyword evidence="2 4" id="KW-0378">Hydrolase</keyword>